<keyword evidence="7" id="KW-1133">Transmembrane helix</keyword>
<dbReference type="PANTHER" id="PTHR32089">
    <property type="entry name" value="METHYL-ACCEPTING CHEMOTAXIS PROTEIN MCPB"/>
    <property type="match status" value="1"/>
</dbReference>
<evidence type="ECO:0000256" key="2">
    <source>
        <dbReference type="ARBA" id="ARBA00022519"/>
    </source>
</evidence>
<dbReference type="Pfam" id="PF00015">
    <property type="entry name" value="MCPsignal"/>
    <property type="match status" value="1"/>
</dbReference>
<keyword evidence="3 5" id="KW-0807">Transducer</keyword>
<dbReference type="GO" id="GO:0005886">
    <property type="term" value="C:plasma membrane"/>
    <property type="evidence" value="ECO:0007669"/>
    <property type="project" value="UniProtKB-SubCell"/>
</dbReference>
<dbReference type="AlphaFoldDB" id="A0A1N6T3D6"/>
<evidence type="ECO:0000259" key="9">
    <source>
        <dbReference type="PROSITE" id="PS50192"/>
    </source>
</evidence>
<reference evidence="12" key="1">
    <citation type="submission" date="2017-01" db="EMBL/GenBank/DDBJ databases">
        <authorList>
            <person name="Varghese N."/>
            <person name="Submissions S."/>
        </authorList>
    </citation>
    <scope>NUCLEOTIDE SEQUENCE [LARGE SCALE GENOMIC DNA]</scope>
    <source>
        <strain evidence="12">DSM 7027</strain>
    </source>
</reference>
<dbReference type="PROSITE" id="PS50111">
    <property type="entry name" value="CHEMOTAXIS_TRANSDUC_2"/>
    <property type="match status" value="1"/>
</dbReference>
<evidence type="ECO:0000313" key="12">
    <source>
        <dbReference type="Proteomes" id="UP000186895"/>
    </source>
</evidence>
<dbReference type="InterPro" id="IPR032255">
    <property type="entry name" value="HBM"/>
</dbReference>
<keyword evidence="2" id="KW-1003">Cell membrane</keyword>
<evidence type="ECO:0000313" key="11">
    <source>
        <dbReference type="EMBL" id="SIQ47840.1"/>
    </source>
</evidence>
<keyword evidence="7" id="KW-0812">Transmembrane</keyword>
<accession>A0A1N6T3D6</accession>
<protein>
    <submittedName>
        <fullName evidence="11">Methyl-accepting chemotaxis protein</fullName>
    </submittedName>
</protein>
<dbReference type="SUPFAM" id="SSF58104">
    <property type="entry name" value="Methyl-accepting chemotaxis protein (MCP) signaling domain"/>
    <property type="match status" value="1"/>
</dbReference>
<evidence type="ECO:0000256" key="1">
    <source>
        <dbReference type="ARBA" id="ARBA00004429"/>
    </source>
</evidence>
<dbReference type="STRING" id="49186.SAMN05421647_105112"/>
<feature type="domain" description="HAMP" evidence="10">
    <location>
        <begin position="288"/>
        <end position="341"/>
    </location>
</feature>
<dbReference type="PANTHER" id="PTHR32089:SF120">
    <property type="entry name" value="METHYL-ACCEPTING CHEMOTAXIS PROTEIN TLPQ"/>
    <property type="match status" value="1"/>
</dbReference>
<dbReference type="PROSITE" id="PS50192">
    <property type="entry name" value="T_SNARE"/>
    <property type="match status" value="1"/>
</dbReference>
<sequence length="618" mass="67781">MTIKQKLGTLIALILAGFIGMGVIFTYTLERYGTLVETSQAISHVEARKLDLRRHEKDFLARLDPKYQQRFSDTYNEFTDELSHLVTLLDGLGLDDELNTMAQSMQTYRSSFEQVADLRTRIGLDEESGLRGTLRGAVHNAEEQVKATRDNDLLSQLLMLRRHEKDFLLRLNTKYLDRFNKQIDSINLQIDIALLPDDAEQLKGLLQQYRQGFTALVDSFQQLGLTVDQGLMGQMRAAVKSTDDIQQQLQQELNQLIETQENRLQLIALIAVLAFILLTTVPALLLGRSILQPIKTLADTMKRASDEHDLTLRTDASGKDEVAAMARDFNLMMDSFRDLIARVAGTSSQLAAAAEQLSATSQDTSSGLNTQQEQVMQVATAVQEMESSMQEIAGSTETTAHTARQAQQDASDSTERVAGSIDALNELATKARQTADVVEQLHQNSGEIGTMLDVIKDIAEQTNLLALNASIEAARAGEQGRGFSVVADEVRTLAARSQTSASEIEKLVHSLQDQTQNVSQLMQASVADSEASAERASETIGALDTITNGAASIVDMTTQVASATEEQASVAAEITRNIDHIRSIMEDANRQVGQNADASQMVAQQASELQDAVSSFRT</sequence>
<feature type="transmembrane region" description="Helical" evidence="7">
    <location>
        <begin position="7"/>
        <end position="29"/>
    </location>
</feature>
<comment type="subcellular location">
    <subcellularLocation>
        <location evidence="1">Cell inner membrane</location>
        <topology evidence="1">Multi-pass membrane protein</topology>
    </subcellularLocation>
</comment>
<keyword evidence="2" id="KW-0997">Cell inner membrane</keyword>
<evidence type="ECO:0000256" key="7">
    <source>
        <dbReference type="SAM" id="Phobius"/>
    </source>
</evidence>
<dbReference type="CDD" id="cd06225">
    <property type="entry name" value="HAMP"/>
    <property type="match status" value="1"/>
</dbReference>
<name>A0A1N6T3D6_9GAMM</name>
<feature type="compositionally biased region" description="Polar residues" evidence="6">
    <location>
        <begin position="396"/>
        <end position="411"/>
    </location>
</feature>
<dbReference type="InterPro" id="IPR000727">
    <property type="entry name" value="T_SNARE_dom"/>
</dbReference>
<evidence type="ECO:0000259" key="8">
    <source>
        <dbReference type="PROSITE" id="PS50111"/>
    </source>
</evidence>
<dbReference type="Gene3D" id="1.10.287.950">
    <property type="entry name" value="Methyl-accepting chemotaxis protein"/>
    <property type="match status" value="1"/>
</dbReference>
<dbReference type="RefSeq" id="WP_076462998.1">
    <property type="nucleotide sequence ID" value="NZ_FTMN01000005.1"/>
</dbReference>
<comment type="similarity">
    <text evidence="4">Belongs to the methyl-accepting chemotaxis (MCP) protein family.</text>
</comment>
<dbReference type="eggNOG" id="COG0840">
    <property type="taxonomic scope" value="Bacteria"/>
</dbReference>
<dbReference type="Pfam" id="PF00672">
    <property type="entry name" value="HAMP"/>
    <property type="match status" value="1"/>
</dbReference>
<dbReference type="SMART" id="SM01358">
    <property type="entry name" value="HBM"/>
    <property type="match status" value="1"/>
</dbReference>
<dbReference type="SMART" id="SM00283">
    <property type="entry name" value="MA"/>
    <property type="match status" value="1"/>
</dbReference>
<dbReference type="CDD" id="cd11386">
    <property type="entry name" value="MCP_signal"/>
    <property type="match status" value="1"/>
</dbReference>
<proteinExistence type="inferred from homology"/>
<feature type="transmembrane region" description="Helical" evidence="7">
    <location>
        <begin position="264"/>
        <end position="286"/>
    </location>
</feature>
<evidence type="ECO:0000256" key="6">
    <source>
        <dbReference type="SAM" id="MobiDB-lite"/>
    </source>
</evidence>
<evidence type="ECO:0000256" key="5">
    <source>
        <dbReference type="PROSITE-ProRule" id="PRU00284"/>
    </source>
</evidence>
<dbReference type="Proteomes" id="UP000186895">
    <property type="component" value="Unassembled WGS sequence"/>
</dbReference>
<gene>
    <name evidence="11" type="ORF">SAMN05421647_105112</name>
</gene>
<organism evidence="11 12">
    <name type="scientific">Marinobacterium stanieri</name>
    <dbReference type="NCBI Taxonomy" id="49186"/>
    <lineage>
        <taxon>Bacteria</taxon>
        <taxon>Pseudomonadati</taxon>
        <taxon>Pseudomonadota</taxon>
        <taxon>Gammaproteobacteria</taxon>
        <taxon>Oceanospirillales</taxon>
        <taxon>Oceanospirillaceae</taxon>
        <taxon>Marinobacterium</taxon>
    </lineage>
</organism>
<keyword evidence="7" id="KW-0472">Membrane</keyword>
<dbReference type="PROSITE" id="PS50885">
    <property type="entry name" value="HAMP"/>
    <property type="match status" value="1"/>
</dbReference>
<feature type="domain" description="T-SNARE coiled-coil homology" evidence="9">
    <location>
        <begin position="533"/>
        <end position="595"/>
    </location>
</feature>
<dbReference type="EMBL" id="FTMN01000005">
    <property type="protein sequence ID" value="SIQ47840.1"/>
    <property type="molecule type" value="Genomic_DNA"/>
</dbReference>
<evidence type="ECO:0000259" key="10">
    <source>
        <dbReference type="PROSITE" id="PS50885"/>
    </source>
</evidence>
<evidence type="ECO:0000256" key="3">
    <source>
        <dbReference type="ARBA" id="ARBA00023224"/>
    </source>
</evidence>
<feature type="region of interest" description="Disordered" evidence="6">
    <location>
        <begin position="396"/>
        <end position="415"/>
    </location>
</feature>
<dbReference type="FunFam" id="1.10.287.950:FF:000001">
    <property type="entry name" value="Methyl-accepting chemotaxis sensory transducer"/>
    <property type="match status" value="1"/>
</dbReference>
<dbReference type="GO" id="GO:0007165">
    <property type="term" value="P:signal transduction"/>
    <property type="evidence" value="ECO:0007669"/>
    <property type="project" value="UniProtKB-KW"/>
</dbReference>
<dbReference type="InterPro" id="IPR004089">
    <property type="entry name" value="MCPsignal_dom"/>
</dbReference>
<dbReference type="GO" id="GO:0006935">
    <property type="term" value="P:chemotaxis"/>
    <property type="evidence" value="ECO:0007669"/>
    <property type="project" value="UniProtKB-ARBA"/>
</dbReference>
<dbReference type="InterPro" id="IPR003660">
    <property type="entry name" value="HAMP_dom"/>
</dbReference>
<keyword evidence="12" id="KW-1185">Reference proteome</keyword>
<evidence type="ECO:0000256" key="4">
    <source>
        <dbReference type="ARBA" id="ARBA00029447"/>
    </source>
</evidence>
<dbReference type="SMART" id="SM00304">
    <property type="entry name" value="HAMP"/>
    <property type="match status" value="2"/>
</dbReference>
<feature type="domain" description="Methyl-accepting transducer" evidence="8">
    <location>
        <begin position="346"/>
        <end position="582"/>
    </location>
</feature>